<dbReference type="InterPro" id="IPR008918">
    <property type="entry name" value="HhH2"/>
</dbReference>
<dbReference type="GO" id="GO:0033567">
    <property type="term" value="P:DNA replication, Okazaki fragment processing"/>
    <property type="evidence" value="ECO:0007669"/>
    <property type="project" value="InterPro"/>
</dbReference>
<dbReference type="InterPro" id="IPR036279">
    <property type="entry name" value="5-3_exonuclease_C_sf"/>
</dbReference>
<dbReference type="SMART" id="SM00475">
    <property type="entry name" value="53EXOc"/>
    <property type="match status" value="1"/>
</dbReference>
<dbReference type="Gene3D" id="1.10.150.20">
    <property type="entry name" value="5' to 3' exonuclease, C-terminal subdomain"/>
    <property type="match status" value="1"/>
</dbReference>
<dbReference type="GO" id="GO:0008409">
    <property type="term" value="F:5'-3' exonuclease activity"/>
    <property type="evidence" value="ECO:0007669"/>
    <property type="project" value="InterPro"/>
</dbReference>
<dbReference type="InterPro" id="IPR020045">
    <property type="entry name" value="DNA_polI_H3TH"/>
</dbReference>
<dbReference type="Gene3D" id="3.40.50.1010">
    <property type="entry name" value="5'-nuclease"/>
    <property type="match status" value="1"/>
</dbReference>
<keyword evidence="8" id="KW-1185">Reference proteome</keyword>
<gene>
    <name evidence="7" type="ORF">FYJ33_13975</name>
</gene>
<dbReference type="AlphaFoldDB" id="A0A7X2N0J2"/>
<sequence>MNKKLLVIDGSSLLSTSFYGTAREFLMAKTPEDREEAAKKLLQTSDGVYTNGVYTFMKTLLNLIKTQKPSHMAVVWDISRQTFRQQIAGGTYKGTRKETPHPLKQQFVTTQNLLEGIIPQFKSDFDDEEIYEADDFAGSIAKKFEEEIPVFLYTKDEDYLQLVSENTRVWLVTSKADDMFEECGLDKKEFKVPNGAFEFTPVTLKQVKGIEPYQIIEYKALCGDTSDNIPGVKGVGEKAVIPLLNEYGCIENIYDTIENLAPKDEKLLKKFFKDSLGIARSPISYLLKDGIMMTSDAEQLTYKCIEEAVTEEQIKTQEVVREKLGETRFPIEFTCENGLNKFMNTEIYGLEQSAKESAFMSKQLATIKTDVPQLKDKVLDDLKLDLDKDKLKEKLEKLEIKTLIK</sequence>
<evidence type="ECO:0000256" key="1">
    <source>
        <dbReference type="ARBA" id="ARBA00022722"/>
    </source>
</evidence>
<proteinExistence type="predicted"/>
<evidence type="ECO:0000256" key="2">
    <source>
        <dbReference type="ARBA" id="ARBA00022801"/>
    </source>
</evidence>
<comment type="caution">
    <text evidence="7">The sequence shown here is derived from an EMBL/GenBank/DDBJ whole genome shotgun (WGS) entry which is preliminary data.</text>
</comment>
<dbReference type="Pfam" id="PF02739">
    <property type="entry name" value="5_3_exonuc_N"/>
    <property type="match status" value="1"/>
</dbReference>
<dbReference type="InterPro" id="IPR020046">
    <property type="entry name" value="5-3_exonucl_a-hlix_arch_N"/>
</dbReference>
<dbReference type="PANTHER" id="PTHR42646:SF2">
    <property type="entry name" value="5'-3' EXONUCLEASE FAMILY PROTEIN"/>
    <property type="match status" value="1"/>
</dbReference>
<evidence type="ECO:0000256" key="5">
    <source>
        <dbReference type="ARBA" id="ARBA00050026"/>
    </source>
</evidence>
<comment type="function">
    <text evidence="4">5'-3' exonuclease acting preferentially on double-stranded DNA.</text>
</comment>
<dbReference type="SUPFAM" id="SSF88723">
    <property type="entry name" value="PIN domain-like"/>
    <property type="match status" value="1"/>
</dbReference>
<accession>A0A7X2N0J2</accession>
<keyword evidence="2" id="KW-0378">Hydrolase</keyword>
<keyword evidence="3" id="KW-0238">DNA-binding</keyword>
<keyword evidence="1" id="KW-0540">Nuclease</keyword>
<dbReference type="CDD" id="cd09898">
    <property type="entry name" value="H3TH_53EXO"/>
    <property type="match status" value="1"/>
</dbReference>
<dbReference type="RefSeq" id="WP_154532396.1">
    <property type="nucleotide sequence ID" value="NZ_VULX01000032.1"/>
</dbReference>
<evidence type="ECO:0000313" key="7">
    <source>
        <dbReference type="EMBL" id="MSR92468.1"/>
    </source>
</evidence>
<evidence type="ECO:0000256" key="4">
    <source>
        <dbReference type="ARBA" id="ARBA00049957"/>
    </source>
</evidence>
<dbReference type="SMART" id="SM00279">
    <property type="entry name" value="HhH2"/>
    <property type="match status" value="1"/>
</dbReference>
<feature type="domain" description="5'-3' exonuclease" evidence="6">
    <location>
        <begin position="3"/>
        <end position="392"/>
    </location>
</feature>
<name>A0A7X2N0J2_9CLOT</name>
<dbReference type="InterPro" id="IPR038969">
    <property type="entry name" value="FEN"/>
</dbReference>
<evidence type="ECO:0000313" key="8">
    <source>
        <dbReference type="Proteomes" id="UP000460287"/>
    </source>
</evidence>
<keyword evidence="7" id="KW-0269">Exonuclease</keyword>
<reference evidence="7 8" key="1">
    <citation type="submission" date="2019-08" db="EMBL/GenBank/DDBJ databases">
        <title>In-depth cultivation of the pig gut microbiome towards novel bacterial diversity and tailored functional studies.</title>
        <authorList>
            <person name="Wylensek D."/>
            <person name="Hitch T.C.A."/>
            <person name="Clavel T."/>
        </authorList>
    </citation>
    <scope>NUCLEOTIDE SEQUENCE [LARGE SCALE GENOMIC DNA]</scope>
    <source>
        <strain evidence="7 8">WCA-383-APC-5B</strain>
    </source>
</reference>
<dbReference type="CDD" id="cd09859">
    <property type="entry name" value="PIN_53EXO"/>
    <property type="match status" value="1"/>
</dbReference>
<dbReference type="InterPro" id="IPR029060">
    <property type="entry name" value="PIN-like_dom_sf"/>
</dbReference>
<dbReference type="EMBL" id="VULX01000032">
    <property type="protein sequence ID" value="MSR92468.1"/>
    <property type="molecule type" value="Genomic_DNA"/>
</dbReference>
<evidence type="ECO:0000259" key="6">
    <source>
        <dbReference type="SMART" id="SM00475"/>
    </source>
</evidence>
<dbReference type="GO" id="GO:0017108">
    <property type="term" value="F:5'-flap endonuclease activity"/>
    <property type="evidence" value="ECO:0007669"/>
    <property type="project" value="InterPro"/>
</dbReference>
<dbReference type="Proteomes" id="UP000460287">
    <property type="component" value="Unassembled WGS sequence"/>
</dbReference>
<dbReference type="PANTHER" id="PTHR42646">
    <property type="entry name" value="FLAP ENDONUCLEASE XNI"/>
    <property type="match status" value="1"/>
</dbReference>
<dbReference type="InterPro" id="IPR002421">
    <property type="entry name" value="5-3_exonuclease"/>
</dbReference>
<dbReference type="Pfam" id="PF01367">
    <property type="entry name" value="5_3_exonuc"/>
    <property type="match status" value="1"/>
</dbReference>
<evidence type="ECO:0000256" key="3">
    <source>
        <dbReference type="ARBA" id="ARBA00023125"/>
    </source>
</evidence>
<dbReference type="GO" id="GO:0003677">
    <property type="term" value="F:DNA binding"/>
    <property type="evidence" value="ECO:0007669"/>
    <property type="project" value="UniProtKB-KW"/>
</dbReference>
<dbReference type="SUPFAM" id="SSF47807">
    <property type="entry name" value="5' to 3' exonuclease, C-terminal subdomain"/>
    <property type="match status" value="1"/>
</dbReference>
<protein>
    <recommendedName>
        <fullName evidence="5">5'-3' exonuclease</fullName>
    </recommendedName>
</protein>
<organism evidence="7 8">
    <name type="scientific">Inconstantimicrobium porci</name>
    <dbReference type="NCBI Taxonomy" id="2652291"/>
    <lineage>
        <taxon>Bacteria</taxon>
        <taxon>Bacillati</taxon>
        <taxon>Bacillota</taxon>
        <taxon>Clostridia</taxon>
        <taxon>Eubacteriales</taxon>
        <taxon>Clostridiaceae</taxon>
        <taxon>Inconstantimicrobium</taxon>
    </lineage>
</organism>